<feature type="compositionally biased region" description="Polar residues" evidence="1">
    <location>
        <begin position="232"/>
        <end position="244"/>
    </location>
</feature>
<proteinExistence type="predicted"/>
<comment type="caution">
    <text evidence="2">The sequence shown here is derived from an EMBL/GenBank/DDBJ whole genome shotgun (WGS) entry which is preliminary data.</text>
</comment>
<evidence type="ECO:0000313" key="2">
    <source>
        <dbReference type="EMBL" id="KAL2068018.1"/>
    </source>
</evidence>
<accession>A0ABR4CFW2</accession>
<name>A0ABR4CFW2_9HELO</name>
<sequence length="449" mass="50018">MPQPTKPELVLIRACQRGTLVNGKRRMVLLAPGNDGRYPSGAINSSWWDNHRLYSPEDLPTKADDIPVRCFLDDRIIGWISEHIRLFPDKARHNNWPGDFGVGGTINAKKYVRHHWGPPALTKDGAIISWQGVHTLRGDLPYPSPGENWVIVNSESSKSSLIGPRLVSGSVSHDKAKAAWYYNLLQIVSDSDLESGSSSESDPENDDSLQPAVGNTNQLDSTNRDGDDSQMAVGNTNQPDSTNRNGDDDNQSRVEIPSTRSRAELEAEVQTLLEANANLRRQSDKNRAMLMHMIDEANHFHRGREAALVLGRESLTTSYDDASWNAAVSSWNDLNNVHETDCTRYENKPNLQLVLFSIGRTGAVLKQKGFIPPGWDLAAEELHHLPEPESETSPSLSSERTIRESSDAEETESFIANRARDLFSPTPSDLSTVEKEREPTSSKRRRPEL</sequence>
<feature type="compositionally biased region" description="Basic and acidic residues" evidence="1">
    <location>
        <begin position="432"/>
        <end position="449"/>
    </location>
</feature>
<reference evidence="2 3" key="1">
    <citation type="journal article" date="2024" name="Commun. Biol.">
        <title>Comparative genomic analysis of thermophilic fungi reveals convergent evolutionary adaptations and gene losses.</title>
        <authorList>
            <person name="Steindorff A.S."/>
            <person name="Aguilar-Pontes M.V."/>
            <person name="Robinson A.J."/>
            <person name="Andreopoulos B."/>
            <person name="LaButti K."/>
            <person name="Kuo A."/>
            <person name="Mondo S."/>
            <person name="Riley R."/>
            <person name="Otillar R."/>
            <person name="Haridas S."/>
            <person name="Lipzen A."/>
            <person name="Grimwood J."/>
            <person name="Schmutz J."/>
            <person name="Clum A."/>
            <person name="Reid I.D."/>
            <person name="Moisan M.C."/>
            <person name="Butler G."/>
            <person name="Nguyen T.T.M."/>
            <person name="Dewar K."/>
            <person name="Conant G."/>
            <person name="Drula E."/>
            <person name="Henrissat B."/>
            <person name="Hansel C."/>
            <person name="Singer S."/>
            <person name="Hutchinson M.I."/>
            <person name="de Vries R.P."/>
            <person name="Natvig D.O."/>
            <person name="Powell A.J."/>
            <person name="Tsang A."/>
            <person name="Grigoriev I.V."/>
        </authorList>
    </citation>
    <scope>NUCLEOTIDE SEQUENCE [LARGE SCALE GENOMIC DNA]</scope>
    <source>
        <strain evidence="2 3">CBS 494.80</strain>
    </source>
</reference>
<dbReference type="Proteomes" id="UP001595075">
    <property type="component" value="Unassembled WGS sequence"/>
</dbReference>
<dbReference type="EMBL" id="JAZHXI010000009">
    <property type="protein sequence ID" value="KAL2068018.1"/>
    <property type="molecule type" value="Genomic_DNA"/>
</dbReference>
<keyword evidence="3" id="KW-1185">Reference proteome</keyword>
<feature type="region of interest" description="Disordered" evidence="1">
    <location>
        <begin position="385"/>
        <end position="449"/>
    </location>
</feature>
<organism evidence="2 3">
    <name type="scientific">Oculimacula yallundae</name>
    <dbReference type="NCBI Taxonomy" id="86028"/>
    <lineage>
        <taxon>Eukaryota</taxon>
        <taxon>Fungi</taxon>
        <taxon>Dikarya</taxon>
        <taxon>Ascomycota</taxon>
        <taxon>Pezizomycotina</taxon>
        <taxon>Leotiomycetes</taxon>
        <taxon>Helotiales</taxon>
        <taxon>Ploettnerulaceae</taxon>
        <taxon>Oculimacula</taxon>
    </lineage>
</organism>
<gene>
    <name evidence="2" type="ORF">VTL71DRAFT_16116</name>
</gene>
<evidence type="ECO:0000313" key="3">
    <source>
        <dbReference type="Proteomes" id="UP001595075"/>
    </source>
</evidence>
<feature type="region of interest" description="Disordered" evidence="1">
    <location>
        <begin position="192"/>
        <end position="263"/>
    </location>
</feature>
<protein>
    <submittedName>
        <fullName evidence="2">Uncharacterized protein</fullName>
    </submittedName>
</protein>
<evidence type="ECO:0000256" key="1">
    <source>
        <dbReference type="SAM" id="MobiDB-lite"/>
    </source>
</evidence>